<dbReference type="GO" id="GO:0004222">
    <property type="term" value="F:metalloendopeptidase activity"/>
    <property type="evidence" value="ECO:0007669"/>
    <property type="project" value="InterPro"/>
</dbReference>
<evidence type="ECO:0000313" key="3">
    <source>
        <dbReference type="EMBL" id="KIY95164.1"/>
    </source>
</evidence>
<dbReference type="Proteomes" id="UP000054498">
    <property type="component" value="Unassembled WGS sequence"/>
</dbReference>
<reference evidence="3 4" key="1">
    <citation type="journal article" date="2013" name="BMC Genomics">
        <title>Reconstruction of the lipid metabolism for the microalga Monoraphidium neglectum from its genome sequence reveals characteristics suitable for biofuel production.</title>
        <authorList>
            <person name="Bogen C."/>
            <person name="Al-Dilaimi A."/>
            <person name="Albersmeier A."/>
            <person name="Wichmann J."/>
            <person name="Grundmann M."/>
            <person name="Rupp O."/>
            <person name="Lauersen K.J."/>
            <person name="Blifernez-Klassen O."/>
            <person name="Kalinowski J."/>
            <person name="Goesmann A."/>
            <person name="Mussgnug J.H."/>
            <person name="Kruse O."/>
        </authorList>
    </citation>
    <scope>NUCLEOTIDE SEQUENCE [LARGE SCALE GENOMIC DNA]</scope>
    <source>
        <strain evidence="3 4">SAG 48.87</strain>
    </source>
</reference>
<keyword evidence="4" id="KW-1185">Reference proteome</keyword>
<protein>
    <submittedName>
        <fullName evidence="3">Thermolysin</fullName>
        <ecNumber evidence="3">3.4.24.27</ecNumber>
    </submittedName>
</protein>
<dbReference type="GeneID" id="25730197"/>
<dbReference type="MEROPS" id="M04.001"/>
<evidence type="ECO:0000313" key="4">
    <source>
        <dbReference type="Proteomes" id="UP000054498"/>
    </source>
</evidence>
<dbReference type="InterPro" id="IPR050728">
    <property type="entry name" value="Zinc_Metalloprotease_M4"/>
</dbReference>
<dbReference type="OrthoDB" id="2962374at2759"/>
<accession>A0A0D2LU35</accession>
<keyword evidence="1" id="KW-0732">Signal</keyword>
<dbReference type="PANTHER" id="PTHR33794">
    <property type="entry name" value="BACILLOLYSIN"/>
    <property type="match status" value="1"/>
</dbReference>
<name>A0A0D2LU35_9CHLO</name>
<feature type="domain" description="Peptidase M4" evidence="2">
    <location>
        <begin position="336"/>
        <end position="500"/>
    </location>
</feature>
<sequence length="526" mass="55582">MGVWAHAVLACALLCGAQALLPEMPDVILGGAPTAKGAKAAVGLDAGAWGSPAAPSARGARGAGRFLGRLEDQPGYGSYLCYNKGMFDDVPADVADLKRVVLAAPEAVPAAGAAAPTISEVAEWAAAKFGVPAEQLVPEVLSSALSSNDWVDEKGIRHVRLTQHSDQFDMGVDYGAVVVHLANNKVILVTGGIVPDLEGKTSKDVNAASTFISPSEASAAAIRAALSTVPAASKGLSDRLKAAAAAPTAASLTAASAAPSPARVLHCGQSSCRPTYKQVVFLPHTAASSPKELHIYVDATNGKVVYLDNRLRTRSMSSLDANPKRRGQDVLWLSLGRGKSLYAGEVAINTAASTAKAKGGPYQLNDLTQNAMTYDMLNKDDDYFYSVQKDTLFRDKDNEWGDFTPKNRQSAAVDAHWGATTTLYYYKDQHKRIGVDGRGGALKSRVHTSTGFDNAYWSNDQMTYGDGSRDPKTWNTSCEGFPPLTTLDIIAHELTHGVTEYSAGLIYQQSMGGINEAMSGEPTTLT</sequence>
<proteinExistence type="predicted"/>
<dbReference type="AlphaFoldDB" id="A0A0D2LU35"/>
<feature type="signal peptide" evidence="1">
    <location>
        <begin position="1"/>
        <end position="19"/>
    </location>
</feature>
<evidence type="ECO:0000256" key="1">
    <source>
        <dbReference type="SAM" id="SignalP"/>
    </source>
</evidence>
<dbReference type="EMBL" id="KK103661">
    <property type="protein sequence ID" value="KIY95164.1"/>
    <property type="molecule type" value="Genomic_DNA"/>
</dbReference>
<dbReference type="RefSeq" id="XP_013894184.1">
    <property type="nucleotide sequence ID" value="XM_014038730.1"/>
</dbReference>
<feature type="chain" id="PRO_5002264142" evidence="1">
    <location>
        <begin position="20"/>
        <end position="526"/>
    </location>
</feature>
<keyword evidence="3" id="KW-0378">Hydrolase</keyword>
<evidence type="ECO:0000259" key="2">
    <source>
        <dbReference type="Pfam" id="PF01447"/>
    </source>
</evidence>
<dbReference type="STRING" id="145388.A0A0D2LU35"/>
<organism evidence="3 4">
    <name type="scientific">Monoraphidium neglectum</name>
    <dbReference type="NCBI Taxonomy" id="145388"/>
    <lineage>
        <taxon>Eukaryota</taxon>
        <taxon>Viridiplantae</taxon>
        <taxon>Chlorophyta</taxon>
        <taxon>core chlorophytes</taxon>
        <taxon>Chlorophyceae</taxon>
        <taxon>CS clade</taxon>
        <taxon>Sphaeropleales</taxon>
        <taxon>Selenastraceae</taxon>
        <taxon>Monoraphidium</taxon>
    </lineage>
</organism>
<dbReference type="KEGG" id="mng:MNEG_12799"/>
<gene>
    <name evidence="3" type="ORF">MNEG_12799</name>
</gene>
<dbReference type="InterPro" id="IPR013856">
    <property type="entry name" value="Peptidase_M4_domain"/>
</dbReference>
<dbReference type="PANTHER" id="PTHR33794:SF1">
    <property type="entry name" value="BACILLOLYSIN"/>
    <property type="match status" value="1"/>
</dbReference>
<dbReference type="Gene3D" id="3.10.170.10">
    <property type="match status" value="1"/>
</dbReference>
<dbReference type="EC" id="3.4.24.27" evidence="3"/>
<dbReference type="Pfam" id="PF01447">
    <property type="entry name" value="Peptidase_M4"/>
    <property type="match status" value="1"/>
</dbReference>
<dbReference type="SUPFAM" id="SSF55486">
    <property type="entry name" value="Metalloproteases ('zincins'), catalytic domain"/>
    <property type="match status" value="1"/>
</dbReference>